<keyword evidence="3 7" id="KW-0378">Hydrolase</keyword>
<comment type="similarity">
    <text evidence="1 7">Belongs to the phospholipase B-like family.</text>
</comment>
<gene>
    <name evidence="8" type="primary">Plbd2</name>
    <name evidence="8" type="ORF">GTO93_0003671</name>
</gene>
<proteinExistence type="inferred from homology"/>
<feature type="non-terminal residue" evidence="8">
    <location>
        <position position="617"/>
    </location>
</feature>
<evidence type="ECO:0000256" key="6">
    <source>
        <dbReference type="ARBA" id="ARBA00023180"/>
    </source>
</evidence>
<evidence type="ECO:0000256" key="2">
    <source>
        <dbReference type="ARBA" id="ARBA00022729"/>
    </source>
</evidence>
<sequence>MVTKMAPVCEFGRCKSYCTVFVCVTLSALLIRVQTEISSVVLDKQTGQLKVTSELDPDFIAWANFTDQIKQTGWAYLEVTTSGKYNDSLQAYAAGLVEAALTQQLIYMHWMNTMVGYCGPYKYDTGYCQRLKDYIIRNLQWMQGQMESGEDPQYWHQVRLALLQLRGLEDSYNDQILLPLGSFSLNPFGFLLFNLGGDLEDLESALNKTDQSRALGSGSCSALIKLLPGNKDLLVSHDTWNNYQSMLRIMKKYSFAFQASPQAESTIPGGVQAFSSYPGSIFSGDDFYILSSGLVTLETTIGNSNPALWKFVTPEGTVMEWLRNMIANRLAKTGKEWAGLFSKFNSGTYNNQWMIIDYNYFTPGKTDIKENLFTVLEQIPGLIMVADKTEELFQKGYWASYNIPYFEPIFNASGGPELVQQYGDWFSFDLNPRAQIFRRNHSQVIDMESMIRLMRYNNFLEDPLSVCQGCNPPHNGENAISARSDLNPANGTYPFGALKQRPHGGTDMKVTSFSLYRDYQLLAVSGPTWDQVPPFQWSSSPYNRLLHMGHPDTWAFPVPTCFTAFRGFKPGSRVPRIGRSAGDYIRPLSPEPSSQIPFLQSSQFQLDPPSPPASSWL</sequence>
<evidence type="ECO:0000256" key="3">
    <source>
        <dbReference type="ARBA" id="ARBA00022801"/>
    </source>
</evidence>
<dbReference type="InterPro" id="IPR007000">
    <property type="entry name" value="PLipase_B-like"/>
</dbReference>
<keyword evidence="9" id="KW-1185">Reference proteome</keyword>
<name>A0ABS2YQX8_POLSP</name>
<feature type="non-terminal residue" evidence="8">
    <location>
        <position position="1"/>
    </location>
</feature>
<keyword evidence="2" id="KW-0732">Signal</keyword>
<comment type="caution">
    <text evidence="8">The sequence shown here is derived from an EMBL/GenBank/DDBJ whole genome shotgun (WGS) entry which is preliminary data.</text>
</comment>
<evidence type="ECO:0000256" key="7">
    <source>
        <dbReference type="RuleBase" id="RU364138"/>
    </source>
</evidence>
<dbReference type="EMBL" id="JAAWVQ010179646">
    <property type="protein sequence ID" value="MBN3288878.1"/>
    <property type="molecule type" value="Genomic_DNA"/>
</dbReference>
<dbReference type="PANTHER" id="PTHR12370">
    <property type="entry name" value="PHOSPHOLIPASE B-RELATED"/>
    <property type="match status" value="1"/>
</dbReference>
<evidence type="ECO:0000256" key="5">
    <source>
        <dbReference type="ARBA" id="ARBA00023098"/>
    </source>
</evidence>
<comment type="function">
    <text evidence="7">Putative phospholipase.</text>
</comment>
<keyword evidence="6" id="KW-0325">Glycoprotein</keyword>
<dbReference type="Gene3D" id="3.60.60.30">
    <property type="match status" value="1"/>
</dbReference>
<evidence type="ECO:0000313" key="8">
    <source>
        <dbReference type="EMBL" id="MBN3288878.1"/>
    </source>
</evidence>
<evidence type="ECO:0000313" key="9">
    <source>
        <dbReference type="Proteomes" id="UP001166093"/>
    </source>
</evidence>
<dbReference type="EC" id="3.1.1.-" evidence="7"/>
<dbReference type="PANTHER" id="PTHR12370:SF3">
    <property type="entry name" value="PHOSPHOLIPASE B-LIKE 2-RELATED"/>
    <property type="match status" value="1"/>
</dbReference>
<dbReference type="Proteomes" id="UP001166093">
    <property type="component" value="Unassembled WGS sequence"/>
</dbReference>
<dbReference type="Pfam" id="PF04916">
    <property type="entry name" value="Phospholip_B"/>
    <property type="match status" value="1"/>
</dbReference>
<reference evidence="8" key="1">
    <citation type="journal article" date="2021" name="Cell">
        <title>Tracing the genetic footprints of vertebrate landing in non-teleost ray-finned fishes.</title>
        <authorList>
            <person name="Bi X."/>
            <person name="Wang K."/>
            <person name="Yang L."/>
            <person name="Pan H."/>
            <person name="Jiang H."/>
            <person name="Wei Q."/>
            <person name="Fang M."/>
            <person name="Yu H."/>
            <person name="Zhu C."/>
            <person name="Cai Y."/>
            <person name="He Y."/>
            <person name="Gan X."/>
            <person name="Zeng H."/>
            <person name="Yu D."/>
            <person name="Zhu Y."/>
            <person name="Jiang H."/>
            <person name="Qiu Q."/>
            <person name="Yang H."/>
            <person name="Zhang Y.E."/>
            <person name="Wang W."/>
            <person name="Zhu M."/>
            <person name="He S."/>
            <person name="Zhang G."/>
        </authorList>
    </citation>
    <scope>NUCLEOTIDE SEQUENCE</scope>
    <source>
        <strain evidence="8">Pddl_001</strain>
    </source>
</reference>
<protein>
    <recommendedName>
        <fullName evidence="7">Phospholipase B-like</fullName>
        <ecNumber evidence="7">3.1.1.-</ecNumber>
    </recommendedName>
</protein>
<evidence type="ECO:0000256" key="1">
    <source>
        <dbReference type="ARBA" id="ARBA00007835"/>
    </source>
</evidence>
<keyword evidence="4 7" id="KW-0442">Lipid degradation</keyword>
<accession>A0ABS2YQX8</accession>
<organism evidence="8 9">
    <name type="scientific">Polyodon spathula</name>
    <name type="common">North American paddlefish</name>
    <name type="synonym">Squalus spathula</name>
    <dbReference type="NCBI Taxonomy" id="7913"/>
    <lineage>
        <taxon>Eukaryota</taxon>
        <taxon>Metazoa</taxon>
        <taxon>Chordata</taxon>
        <taxon>Craniata</taxon>
        <taxon>Vertebrata</taxon>
        <taxon>Euteleostomi</taxon>
        <taxon>Actinopterygii</taxon>
        <taxon>Chondrostei</taxon>
        <taxon>Acipenseriformes</taxon>
        <taxon>Polyodontidae</taxon>
        <taxon>Polyodon</taxon>
    </lineage>
</organism>
<keyword evidence="5 7" id="KW-0443">Lipid metabolism</keyword>
<evidence type="ECO:0000256" key="4">
    <source>
        <dbReference type="ARBA" id="ARBA00022963"/>
    </source>
</evidence>